<organism evidence="1 2">
    <name type="scientific">Chaetomium strumarium</name>
    <dbReference type="NCBI Taxonomy" id="1170767"/>
    <lineage>
        <taxon>Eukaryota</taxon>
        <taxon>Fungi</taxon>
        <taxon>Dikarya</taxon>
        <taxon>Ascomycota</taxon>
        <taxon>Pezizomycotina</taxon>
        <taxon>Sordariomycetes</taxon>
        <taxon>Sordariomycetidae</taxon>
        <taxon>Sordariales</taxon>
        <taxon>Chaetomiaceae</taxon>
        <taxon>Chaetomium</taxon>
    </lineage>
</organism>
<dbReference type="RefSeq" id="XP_062727479.1">
    <property type="nucleotide sequence ID" value="XM_062871365.1"/>
</dbReference>
<gene>
    <name evidence="1" type="ORF">B0T15DRAFT_83260</name>
</gene>
<protein>
    <submittedName>
        <fullName evidence="1">Uncharacterized protein</fullName>
    </submittedName>
</protein>
<dbReference type="Proteomes" id="UP001273166">
    <property type="component" value="Unassembled WGS sequence"/>
</dbReference>
<evidence type="ECO:0000313" key="1">
    <source>
        <dbReference type="EMBL" id="KAK3311699.1"/>
    </source>
</evidence>
<reference evidence="1" key="1">
    <citation type="journal article" date="2023" name="Mol. Phylogenet. Evol.">
        <title>Genome-scale phylogeny and comparative genomics of the fungal order Sordariales.</title>
        <authorList>
            <person name="Hensen N."/>
            <person name="Bonometti L."/>
            <person name="Westerberg I."/>
            <person name="Brannstrom I.O."/>
            <person name="Guillou S."/>
            <person name="Cros-Aarteil S."/>
            <person name="Calhoun S."/>
            <person name="Haridas S."/>
            <person name="Kuo A."/>
            <person name="Mondo S."/>
            <person name="Pangilinan J."/>
            <person name="Riley R."/>
            <person name="LaButti K."/>
            <person name="Andreopoulos B."/>
            <person name="Lipzen A."/>
            <person name="Chen C."/>
            <person name="Yan M."/>
            <person name="Daum C."/>
            <person name="Ng V."/>
            <person name="Clum A."/>
            <person name="Steindorff A."/>
            <person name="Ohm R.A."/>
            <person name="Martin F."/>
            <person name="Silar P."/>
            <person name="Natvig D.O."/>
            <person name="Lalanne C."/>
            <person name="Gautier V."/>
            <person name="Ament-Velasquez S.L."/>
            <person name="Kruys A."/>
            <person name="Hutchinson M.I."/>
            <person name="Powell A.J."/>
            <person name="Barry K."/>
            <person name="Miller A.N."/>
            <person name="Grigoriev I.V."/>
            <person name="Debuchy R."/>
            <person name="Gladieux P."/>
            <person name="Hiltunen Thoren M."/>
            <person name="Johannesson H."/>
        </authorList>
    </citation>
    <scope>NUCLEOTIDE SEQUENCE</scope>
    <source>
        <strain evidence="1">CBS 333.67</strain>
    </source>
</reference>
<sequence>MTTQDPGQGDPLEKFFPSLPILNARTELDQVLLPCIHDKVVDFLKEVMHHMHVPNSSMDASFRRFDLMDEDCKLFLQHVSDAVGHGVERPHLLVSAIAHLAVKASIRTDDHSAKAKYLRHFRWVAMGKKDEESPYEKQQTANEVDHAHLPRAQMPGSVRAAEAPTQSWLRALDVLFGPLETRPSSRLTAAKPARYRIGSNTGSPATAFGDSTAQHRRSRRSLLSFSSLQLTLIGNLSRSARRTT</sequence>
<name>A0AAJ0H512_9PEZI</name>
<dbReference type="GeneID" id="87890194"/>
<reference evidence="1" key="2">
    <citation type="submission" date="2023-06" db="EMBL/GenBank/DDBJ databases">
        <authorList>
            <consortium name="Lawrence Berkeley National Laboratory"/>
            <person name="Mondo S.J."/>
            <person name="Hensen N."/>
            <person name="Bonometti L."/>
            <person name="Westerberg I."/>
            <person name="Brannstrom I.O."/>
            <person name="Guillou S."/>
            <person name="Cros-Aarteil S."/>
            <person name="Calhoun S."/>
            <person name="Haridas S."/>
            <person name="Kuo A."/>
            <person name="Pangilinan J."/>
            <person name="Riley R."/>
            <person name="Labutti K."/>
            <person name="Andreopoulos B."/>
            <person name="Lipzen A."/>
            <person name="Chen C."/>
            <person name="Yanf M."/>
            <person name="Daum C."/>
            <person name="Ng V."/>
            <person name="Clum A."/>
            <person name="Steindorff A."/>
            <person name="Ohm R."/>
            <person name="Martin F."/>
            <person name="Silar P."/>
            <person name="Natvig D."/>
            <person name="Lalanne C."/>
            <person name="Gautier V."/>
            <person name="Ament-Velasquez S.L."/>
            <person name="Kruys A."/>
            <person name="Hutchinson M.I."/>
            <person name="Powell A.J."/>
            <person name="Barry K."/>
            <person name="Miller A.N."/>
            <person name="Grigoriev I.V."/>
            <person name="Debuchy R."/>
            <person name="Gladieux P."/>
            <person name="Thoren M.H."/>
            <person name="Johannesson H."/>
        </authorList>
    </citation>
    <scope>NUCLEOTIDE SEQUENCE</scope>
    <source>
        <strain evidence="1">CBS 333.67</strain>
    </source>
</reference>
<evidence type="ECO:0000313" key="2">
    <source>
        <dbReference type="Proteomes" id="UP001273166"/>
    </source>
</evidence>
<dbReference type="AlphaFoldDB" id="A0AAJ0H512"/>
<proteinExistence type="predicted"/>
<accession>A0AAJ0H512</accession>
<comment type="caution">
    <text evidence="1">The sequence shown here is derived from an EMBL/GenBank/DDBJ whole genome shotgun (WGS) entry which is preliminary data.</text>
</comment>
<keyword evidence="2" id="KW-1185">Reference proteome</keyword>
<dbReference type="EMBL" id="JAUDZG010000001">
    <property type="protein sequence ID" value="KAK3311699.1"/>
    <property type="molecule type" value="Genomic_DNA"/>
</dbReference>